<gene>
    <name evidence="3" type="ORF">LK12_16285</name>
</gene>
<keyword evidence="2" id="KW-0560">Oxidoreductase</keyword>
<dbReference type="InterPro" id="IPR036291">
    <property type="entry name" value="NAD(P)-bd_dom_sf"/>
</dbReference>
<dbReference type="InterPro" id="IPR020904">
    <property type="entry name" value="Sc_DH/Rdtase_CS"/>
</dbReference>
<dbReference type="InterPro" id="IPR002347">
    <property type="entry name" value="SDR_fam"/>
</dbReference>
<dbReference type="EMBL" id="JTDI01000005">
    <property type="protein sequence ID" value="KHK90214.1"/>
    <property type="molecule type" value="Genomic_DNA"/>
</dbReference>
<name>A0A0B1ZLK6_9SPHN</name>
<keyword evidence="4" id="KW-1185">Reference proteome</keyword>
<protein>
    <recommendedName>
        <fullName evidence="5">3-beta hydroxysteroid dehydrogenase</fullName>
    </recommendedName>
</protein>
<dbReference type="PRINTS" id="PR00081">
    <property type="entry name" value="GDHRDH"/>
</dbReference>
<comment type="caution">
    <text evidence="3">The sequence shown here is derived from an EMBL/GenBank/DDBJ whole genome shotgun (WGS) entry which is preliminary data.</text>
</comment>
<comment type="similarity">
    <text evidence="1">Belongs to the short-chain dehydrogenases/reductases (SDR) family.</text>
</comment>
<dbReference type="SUPFAM" id="SSF51735">
    <property type="entry name" value="NAD(P)-binding Rossmann-fold domains"/>
    <property type="match status" value="1"/>
</dbReference>
<proteinExistence type="inferred from homology"/>
<sequence length="263" mass="27698">MAGRLADKMAVVTGAGRGIGAQIARAMAREGAHVIAVDIDEEGANSVARECGGTARRVDVAREEDWQALAELLSRQNAGKLDILVNNAGIECVKPTAEYSLDEWRSLMAINVDGIFLGCRILTGALASAAQARGGSSSVVNISSIAGLVAYPNQLAYNTSKGAVRHLSKSLAVDWPAAGHSIRCNSIHPGFIRTPMLEEVVDEWLEAGLLPRDDPWGAVSAMCPIKTLGMPEDIALGAVYLASDEARFVTGIELVIDGGYVAQ</sequence>
<dbReference type="AlphaFoldDB" id="A0A0B1ZLK6"/>
<dbReference type="OrthoDB" id="5457012at2"/>
<accession>A0A0B1ZLK6</accession>
<dbReference type="RefSeq" id="WP_039286328.1">
    <property type="nucleotide sequence ID" value="NZ_JTDI01000005.1"/>
</dbReference>
<dbReference type="FunFam" id="3.40.50.720:FF:000084">
    <property type="entry name" value="Short-chain dehydrogenase reductase"/>
    <property type="match status" value="1"/>
</dbReference>
<dbReference type="Pfam" id="PF13561">
    <property type="entry name" value="adh_short_C2"/>
    <property type="match status" value="1"/>
</dbReference>
<dbReference type="GO" id="GO:0016491">
    <property type="term" value="F:oxidoreductase activity"/>
    <property type="evidence" value="ECO:0007669"/>
    <property type="project" value="UniProtKB-KW"/>
</dbReference>
<evidence type="ECO:0008006" key="5">
    <source>
        <dbReference type="Google" id="ProtNLM"/>
    </source>
</evidence>
<dbReference type="Gene3D" id="3.40.50.720">
    <property type="entry name" value="NAD(P)-binding Rossmann-like Domain"/>
    <property type="match status" value="1"/>
</dbReference>
<dbReference type="PRINTS" id="PR00080">
    <property type="entry name" value="SDRFAMILY"/>
</dbReference>
<dbReference type="Proteomes" id="UP000031057">
    <property type="component" value="Unassembled WGS sequence"/>
</dbReference>
<organism evidence="3 4">
    <name type="scientific">Novosphingobium malaysiense</name>
    <dbReference type="NCBI Taxonomy" id="1348853"/>
    <lineage>
        <taxon>Bacteria</taxon>
        <taxon>Pseudomonadati</taxon>
        <taxon>Pseudomonadota</taxon>
        <taxon>Alphaproteobacteria</taxon>
        <taxon>Sphingomonadales</taxon>
        <taxon>Sphingomonadaceae</taxon>
        <taxon>Novosphingobium</taxon>
    </lineage>
</organism>
<reference evidence="3 4" key="1">
    <citation type="submission" date="2014-10" db="EMBL/GenBank/DDBJ databases">
        <title>Genome sequence of Novosphingobium malaysiense MUSC 273(T).</title>
        <authorList>
            <person name="Lee L.-H."/>
        </authorList>
    </citation>
    <scope>NUCLEOTIDE SEQUENCE [LARGE SCALE GENOMIC DNA]</scope>
    <source>
        <strain evidence="3 4">MUSC 273</strain>
    </source>
</reference>
<dbReference type="PROSITE" id="PS00061">
    <property type="entry name" value="ADH_SHORT"/>
    <property type="match status" value="1"/>
</dbReference>
<evidence type="ECO:0000256" key="2">
    <source>
        <dbReference type="ARBA" id="ARBA00023002"/>
    </source>
</evidence>
<evidence type="ECO:0000313" key="3">
    <source>
        <dbReference type="EMBL" id="KHK90214.1"/>
    </source>
</evidence>
<dbReference type="PANTHER" id="PTHR43477:SF1">
    <property type="entry name" value="DIHYDROANTICAPSIN 7-DEHYDROGENASE"/>
    <property type="match status" value="1"/>
</dbReference>
<dbReference type="PANTHER" id="PTHR43477">
    <property type="entry name" value="DIHYDROANTICAPSIN 7-DEHYDROGENASE"/>
    <property type="match status" value="1"/>
</dbReference>
<dbReference type="InterPro" id="IPR051122">
    <property type="entry name" value="SDR_DHRS6-like"/>
</dbReference>
<dbReference type="STRING" id="1348853.LK12_16285"/>
<evidence type="ECO:0000256" key="1">
    <source>
        <dbReference type="ARBA" id="ARBA00006484"/>
    </source>
</evidence>
<evidence type="ECO:0000313" key="4">
    <source>
        <dbReference type="Proteomes" id="UP000031057"/>
    </source>
</evidence>